<dbReference type="EMBL" id="ACZI02000003">
    <property type="protein sequence ID" value="EFV13830.1"/>
    <property type="molecule type" value="Genomic_DNA"/>
</dbReference>
<dbReference type="eggNOG" id="COG1073">
    <property type="taxonomic scope" value="Bacteria"/>
</dbReference>
<name>E5XP93_SEGRC</name>
<accession>E5XP93</accession>
<dbReference type="AlphaFoldDB" id="E5XP93"/>
<dbReference type="PANTHER" id="PTHR46438">
    <property type="entry name" value="ALPHA/BETA-HYDROLASES SUPERFAMILY PROTEIN"/>
    <property type="match status" value="1"/>
</dbReference>
<feature type="region of interest" description="Disordered" evidence="1">
    <location>
        <begin position="309"/>
        <end position="328"/>
    </location>
</feature>
<dbReference type="OrthoDB" id="9785847at2"/>
<evidence type="ECO:0000313" key="3">
    <source>
        <dbReference type="EMBL" id="EFV13830.1"/>
    </source>
</evidence>
<feature type="domain" description="AB hydrolase-1" evidence="2">
    <location>
        <begin position="96"/>
        <end position="283"/>
    </location>
</feature>
<evidence type="ECO:0000259" key="2">
    <source>
        <dbReference type="Pfam" id="PF12697"/>
    </source>
</evidence>
<dbReference type="HOGENOM" id="CLU_072027_0_0_11"/>
<dbReference type="Proteomes" id="UP000004816">
    <property type="component" value="Unassembled WGS sequence"/>
</dbReference>
<dbReference type="STRING" id="679197.HMPREF9336_01315"/>
<keyword evidence="4" id="KW-1185">Reference proteome</keyword>
<dbReference type="GO" id="GO:0003824">
    <property type="term" value="F:catalytic activity"/>
    <property type="evidence" value="ECO:0007669"/>
    <property type="project" value="UniProtKB-ARBA"/>
</dbReference>
<reference evidence="3 4" key="1">
    <citation type="journal article" date="2011" name="Stand. Genomic Sci.">
        <title>High quality draft genome sequence of Segniliparus rugosus CDC 945(T)= (ATCC BAA-974(T)).</title>
        <authorList>
            <person name="Earl A.M."/>
            <person name="Desjardins C.A."/>
            <person name="Fitzgerald M.G."/>
            <person name="Arachchi H.M."/>
            <person name="Zeng Q."/>
            <person name="Mehta T."/>
            <person name="Griggs A."/>
            <person name="Birren B.W."/>
            <person name="Toney N.C."/>
            <person name="Carr J."/>
            <person name="Posey J."/>
            <person name="Butler W.R."/>
        </authorList>
    </citation>
    <scope>NUCLEOTIDE SEQUENCE [LARGE SCALE GENOMIC DNA]</scope>
    <source>
        <strain evidence="4">ATCC BAA-974 / DSM 45345 / CCUG 50838 / CIP 108380 / JCM 13579 / CDC 945</strain>
    </source>
</reference>
<comment type="caution">
    <text evidence="3">The sequence shown here is derived from an EMBL/GenBank/DDBJ whole genome shotgun (WGS) entry which is preliminary data.</text>
</comment>
<dbReference type="Pfam" id="PF12697">
    <property type="entry name" value="Abhydrolase_6"/>
    <property type="match status" value="1"/>
</dbReference>
<evidence type="ECO:0000256" key="1">
    <source>
        <dbReference type="SAM" id="MobiDB-lite"/>
    </source>
</evidence>
<organism evidence="3 4">
    <name type="scientific">Segniliparus rugosus (strain ATCC BAA-974 / DSM 45345 / CCUG 50838 / CIP 108380 / JCM 13579 / CDC 945)</name>
    <dbReference type="NCBI Taxonomy" id="679197"/>
    <lineage>
        <taxon>Bacteria</taxon>
        <taxon>Bacillati</taxon>
        <taxon>Actinomycetota</taxon>
        <taxon>Actinomycetes</taxon>
        <taxon>Mycobacteriales</taxon>
        <taxon>Segniliparaceae</taxon>
        <taxon>Segniliparus</taxon>
    </lineage>
</organism>
<sequence length="328" mass="35202">MVGTDDSKAAGTAARAEETGSGVELPVDPQVRQAFWFLERMAPAIGARWASELWCTAPVVEQSLRMPPGVAAGEPLEAFWDGHRIAGESWGEGPNVYLVHGWGGRRPHLGMFVKPLVDSGHRVIAFDLPSHNESEPGEHAPGRTTIVECATATAAIVREHGPARAIVAHSLGAKAAVLAAAQGMAVERFVFLAPMGDFALYLDLFARRHGYGPRIHERLHRRLDRWLRMPLFDTDIPRAAARTGYPPLLLVHDPDDPDTPFSASEQIAASWPGAQLLATKGLGKLAHYRILRHRPAIVAGVDFIGPAAGAGSAVSSADARGSATTRLR</sequence>
<dbReference type="RefSeq" id="WP_007468906.1">
    <property type="nucleotide sequence ID" value="NZ_KI391954.1"/>
</dbReference>
<evidence type="ECO:0000313" key="4">
    <source>
        <dbReference type="Proteomes" id="UP000004816"/>
    </source>
</evidence>
<dbReference type="PANTHER" id="PTHR46438:SF11">
    <property type="entry name" value="LIPASE-RELATED"/>
    <property type="match status" value="1"/>
</dbReference>
<protein>
    <recommendedName>
        <fullName evidence="2">AB hydrolase-1 domain-containing protein</fullName>
    </recommendedName>
</protein>
<dbReference type="InterPro" id="IPR000073">
    <property type="entry name" value="AB_hydrolase_1"/>
</dbReference>
<dbReference type="Gene3D" id="3.40.50.1820">
    <property type="entry name" value="alpha/beta hydrolase"/>
    <property type="match status" value="1"/>
</dbReference>
<proteinExistence type="predicted"/>
<dbReference type="InterPro" id="IPR029058">
    <property type="entry name" value="AB_hydrolase_fold"/>
</dbReference>
<gene>
    <name evidence="3" type="ORF">HMPREF9336_01315</name>
</gene>
<dbReference type="SUPFAM" id="SSF53474">
    <property type="entry name" value="alpha/beta-Hydrolases"/>
    <property type="match status" value="1"/>
</dbReference>
<feature type="region of interest" description="Disordered" evidence="1">
    <location>
        <begin position="1"/>
        <end position="24"/>
    </location>
</feature>